<evidence type="ECO:0000256" key="6">
    <source>
        <dbReference type="ARBA" id="ARBA00022989"/>
    </source>
</evidence>
<dbReference type="Proteomes" id="UP001318682">
    <property type="component" value="Chromosome"/>
</dbReference>
<dbReference type="InterPro" id="IPR052017">
    <property type="entry name" value="TSUP"/>
</dbReference>
<reference evidence="10" key="2">
    <citation type="submission" date="2024-01" db="EMBL/GenBank/DDBJ databases">
        <title>Roseobacter fucihabitans sp. nov., isolated from the brown alga Fucus spiralis.</title>
        <authorList>
            <person name="Hahnke S."/>
            <person name="Berger M."/>
            <person name="Schlingloff A."/>
            <person name="Athale I."/>
            <person name="Neumann-Schaal M."/>
            <person name="Adenaya A."/>
            <person name="Poehlein A."/>
            <person name="Daniel R."/>
            <person name="Pertersen J."/>
            <person name="Brinkhoff T."/>
        </authorList>
    </citation>
    <scope>NUCLEOTIDE SEQUENCE [LARGE SCALE GENOMIC DNA]</scope>
    <source>
        <strain evidence="10">B14</strain>
    </source>
</reference>
<dbReference type="PANTHER" id="PTHR30269">
    <property type="entry name" value="TRANSMEMBRANE PROTEIN YFCA"/>
    <property type="match status" value="1"/>
</dbReference>
<sequence>MDYTTTLIVAGAAFLFSGAVKGLTGIGMPTAAIALMTLFLDPRTAIALVLFPMIGSNAWQVYRAGHLRRTARRYAVFAVVLLGGVTLTAFVTRNTGDRVLLAILGLVILFFVAVSWKGLLLPLPARHDRNAQIGFALFAGVVGGMTAGWGAPLAMYLATRQVDKDEFIRATGFLIFVGSVPLCLAYIHLGFMTGTLAGASALMLIPTLMGFSMGEFLRNRLSVAGFRNALLIVFVLMGLNLIRRAIWYV</sequence>
<proteinExistence type="inferred from homology"/>
<keyword evidence="3" id="KW-0813">Transport</keyword>
<evidence type="ECO:0000256" key="2">
    <source>
        <dbReference type="ARBA" id="ARBA00009142"/>
    </source>
</evidence>
<evidence type="ECO:0000256" key="5">
    <source>
        <dbReference type="ARBA" id="ARBA00022692"/>
    </source>
</evidence>
<keyword evidence="6 8" id="KW-1133">Transmembrane helix</keyword>
<dbReference type="EMBL" id="CP143423">
    <property type="protein sequence ID" value="WVX50432.1"/>
    <property type="molecule type" value="Genomic_DNA"/>
</dbReference>
<keyword evidence="5 8" id="KW-0812">Transmembrane</keyword>
<keyword evidence="10" id="KW-1185">Reference proteome</keyword>
<protein>
    <recommendedName>
        <fullName evidence="8">Probable membrane transporter protein</fullName>
    </recommendedName>
</protein>
<feature type="transmembrane region" description="Helical" evidence="8">
    <location>
        <begin position="133"/>
        <end position="155"/>
    </location>
</feature>
<evidence type="ECO:0000256" key="1">
    <source>
        <dbReference type="ARBA" id="ARBA00004651"/>
    </source>
</evidence>
<comment type="similarity">
    <text evidence="2 8">Belongs to the 4-toluene sulfonate uptake permease (TSUP) (TC 2.A.102) family.</text>
</comment>
<feature type="transmembrane region" description="Helical" evidence="8">
    <location>
        <begin position="167"/>
        <end position="187"/>
    </location>
</feature>
<evidence type="ECO:0000256" key="3">
    <source>
        <dbReference type="ARBA" id="ARBA00022448"/>
    </source>
</evidence>
<organism evidence="9 10">
    <name type="scientific">Roseobacter fucihabitans</name>
    <dbReference type="NCBI Taxonomy" id="1537242"/>
    <lineage>
        <taxon>Bacteria</taxon>
        <taxon>Pseudomonadati</taxon>
        <taxon>Pseudomonadota</taxon>
        <taxon>Alphaproteobacteria</taxon>
        <taxon>Rhodobacterales</taxon>
        <taxon>Roseobacteraceae</taxon>
        <taxon>Roseobacter</taxon>
    </lineage>
</organism>
<feature type="transmembrane region" description="Helical" evidence="8">
    <location>
        <begin position="194"/>
        <end position="213"/>
    </location>
</feature>
<evidence type="ECO:0000256" key="7">
    <source>
        <dbReference type="ARBA" id="ARBA00023136"/>
    </source>
</evidence>
<accession>A0ABZ2BWT8</accession>
<dbReference type="Pfam" id="PF01925">
    <property type="entry name" value="TauE"/>
    <property type="match status" value="1"/>
</dbReference>
<feature type="transmembrane region" description="Helical" evidence="8">
    <location>
        <begin position="74"/>
        <end position="93"/>
    </location>
</feature>
<gene>
    <name evidence="9" type="ORF">ROLI_035290</name>
</gene>
<keyword evidence="7 8" id="KW-0472">Membrane</keyword>
<dbReference type="InterPro" id="IPR002781">
    <property type="entry name" value="TM_pro_TauE-like"/>
</dbReference>
<evidence type="ECO:0000256" key="4">
    <source>
        <dbReference type="ARBA" id="ARBA00022475"/>
    </source>
</evidence>
<name>A0ABZ2BWT8_9RHOB</name>
<feature type="transmembrane region" description="Helical" evidence="8">
    <location>
        <begin position="99"/>
        <end position="121"/>
    </location>
</feature>
<feature type="transmembrane region" description="Helical" evidence="8">
    <location>
        <begin position="225"/>
        <end position="242"/>
    </location>
</feature>
<dbReference type="RefSeq" id="WP_187431135.1">
    <property type="nucleotide sequence ID" value="NZ_CP143423.1"/>
</dbReference>
<reference evidence="9 10" key="1">
    <citation type="submission" date="2015-07" db="EMBL/GenBank/DDBJ databases">
        <authorList>
            <person name="Voget S."/>
            <person name="Dogs M."/>
            <person name="Brinkhoff T.H."/>
            <person name="Daniel R."/>
        </authorList>
    </citation>
    <scope>NUCLEOTIDE SEQUENCE [LARGE SCALE GENOMIC DNA]</scope>
    <source>
        <strain evidence="9 10">B14</strain>
    </source>
</reference>
<evidence type="ECO:0000313" key="10">
    <source>
        <dbReference type="Proteomes" id="UP001318682"/>
    </source>
</evidence>
<evidence type="ECO:0000256" key="8">
    <source>
        <dbReference type="RuleBase" id="RU363041"/>
    </source>
</evidence>
<keyword evidence="4 8" id="KW-1003">Cell membrane</keyword>
<feature type="transmembrane region" description="Helical" evidence="8">
    <location>
        <begin position="44"/>
        <end position="62"/>
    </location>
</feature>
<evidence type="ECO:0000313" key="9">
    <source>
        <dbReference type="EMBL" id="WVX50432.1"/>
    </source>
</evidence>
<comment type="subcellular location">
    <subcellularLocation>
        <location evidence="1 8">Cell membrane</location>
        <topology evidence="1 8">Multi-pass membrane protein</topology>
    </subcellularLocation>
</comment>
<dbReference type="PANTHER" id="PTHR30269:SF32">
    <property type="entry name" value="MEMBRANE TRANSPORTER PROTEIN-RELATED"/>
    <property type="match status" value="1"/>
</dbReference>